<dbReference type="Proteomes" id="UP000054928">
    <property type="component" value="Unassembled WGS sequence"/>
</dbReference>
<organism evidence="1 2">
    <name type="scientific">Plasmopara halstedii</name>
    <name type="common">Downy mildew of sunflower</name>
    <dbReference type="NCBI Taxonomy" id="4781"/>
    <lineage>
        <taxon>Eukaryota</taxon>
        <taxon>Sar</taxon>
        <taxon>Stramenopiles</taxon>
        <taxon>Oomycota</taxon>
        <taxon>Peronosporomycetes</taxon>
        <taxon>Peronosporales</taxon>
        <taxon>Peronosporaceae</taxon>
        <taxon>Plasmopara</taxon>
    </lineage>
</organism>
<sequence length="76" mass="8420">MILAVTLSGLMFSYKVIQIIKNQISEEMKMLIEEKNGWKMQTISGLFGADCAESSCLRSSVGFKPTIGAHEQFSCL</sequence>
<reference evidence="2" key="1">
    <citation type="submission" date="2014-09" db="EMBL/GenBank/DDBJ databases">
        <authorList>
            <person name="Sharma Rahul"/>
            <person name="Thines Marco"/>
        </authorList>
    </citation>
    <scope>NUCLEOTIDE SEQUENCE [LARGE SCALE GENOMIC DNA]</scope>
</reference>
<keyword evidence="2" id="KW-1185">Reference proteome</keyword>
<evidence type="ECO:0000313" key="1">
    <source>
        <dbReference type="EMBL" id="CEG39940.1"/>
    </source>
</evidence>
<dbReference type="EMBL" id="CCYD01000442">
    <property type="protein sequence ID" value="CEG39940.1"/>
    <property type="molecule type" value="Genomic_DNA"/>
</dbReference>
<dbReference type="RefSeq" id="XP_036263125.1">
    <property type="nucleotide sequence ID" value="XM_036407419.1"/>
</dbReference>
<evidence type="ECO:0000313" key="2">
    <source>
        <dbReference type="Proteomes" id="UP000054928"/>
    </source>
</evidence>
<name>A0A0P1AGW9_PLAHL</name>
<dbReference type="AlphaFoldDB" id="A0A0P1AGW9"/>
<protein>
    <submittedName>
        <fullName evidence="1">Uncharacterized protein</fullName>
    </submittedName>
</protein>
<accession>A0A0P1AGW9</accession>
<proteinExistence type="predicted"/>
<dbReference type="GeneID" id="59053086"/>